<dbReference type="RefSeq" id="WP_026490285.1">
    <property type="nucleotide sequence ID" value="NZ_FMUR01000004.1"/>
</dbReference>
<accession>A0A1G5BCE6</accession>
<evidence type="ECO:0000313" key="3">
    <source>
        <dbReference type="Proteomes" id="UP000183047"/>
    </source>
</evidence>
<evidence type="ECO:0000313" key="1">
    <source>
        <dbReference type="EMBL" id="SCX87815.1"/>
    </source>
</evidence>
<dbReference type="EMBL" id="FMUR01000024">
    <property type="protein sequence ID" value="SCY54533.1"/>
    <property type="molecule type" value="Genomic_DNA"/>
</dbReference>
<dbReference type="OrthoDB" id="9802756at2"/>
<evidence type="ECO:0000313" key="2">
    <source>
        <dbReference type="EMBL" id="SCY54533.1"/>
    </source>
</evidence>
<protein>
    <recommendedName>
        <fullName evidence="4">DUF3791 domain-containing protein</fullName>
    </recommendedName>
</protein>
<organism evidence="1 3">
    <name type="scientific">Butyrivibrio hungatei</name>
    <dbReference type="NCBI Taxonomy" id="185008"/>
    <lineage>
        <taxon>Bacteria</taxon>
        <taxon>Bacillati</taxon>
        <taxon>Bacillota</taxon>
        <taxon>Clostridia</taxon>
        <taxon>Lachnospirales</taxon>
        <taxon>Lachnospiraceae</taxon>
        <taxon>Butyrivibrio</taxon>
    </lineage>
</organism>
<sequence length="76" mass="9101">MNEKKQLIEYAIQDIVEMISKDQNVEYDEAMNFFYESEVFDKLQDVETGLYRESSAYIYDLYKDELNFGHIVQAEI</sequence>
<evidence type="ECO:0008006" key="4">
    <source>
        <dbReference type="Google" id="ProtNLM"/>
    </source>
</evidence>
<name>A0A1G5BCE6_9FIRM</name>
<dbReference type="EMBL" id="FMUR01000004">
    <property type="protein sequence ID" value="SCX87815.1"/>
    <property type="molecule type" value="Genomic_DNA"/>
</dbReference>
<reference evidence="3" key="1">
    <citation type="submission" date="2016-10" db="EMBL/GenBank/DDBJ databases">
        <authorList>
            <person name="Varghese N."/>
            <person name="Submissions S."/>
        </authorList>
    </citation>
    <scope>NUCLEOTIDE SEQUENCE [LARGE SCALE GENOMIC DNA]</scope>
    <source>
        <strain evidence="3">XBD2006</strain>
    </source>
</reference>
<dbReference type="Proteomes" id="UP000183047">
    <property type="component" value="Unassembled WGS sequence"/>
</dbReference>
<gene>
    <name evidence="1" type="ORF">SAMN02910451_00652</name>
    <name evidence="2" type="ORF">SAMN02910451_03028</name>
</gene>
<dbReference type="AlphaFoldDB" id="A0A1G5BCE6"/>
<keyword evidence="3" id="KW-1185">Reference proteome</keyword>
<reference evidence="1" key="2">
    <citation type="submission" date="2016-10" db="EMBL/GenBank/DDBJ databases">
        <authorList>
            <person name="de Groot N.N."/>
        </authorList>
    </citation>
    <scope>NUCLEOTIDE SEQUENCE [LARGE SCALE GENOMIC DNA]</scope>
    <source>
        <strain evidence="1">XBD2006</strain>
    </source>
</reference>
<proteinExistence type="predicted"/>